<dbReference type="InterPro" id="IPR019874">
    <property type="entry name" value="RF_methyltr_PrmC"/>
</dbReference>
<dbReference type="CDD" id="cd02440">
    <property type="entry name" value="AdoMet_MTases"/>
    <property type="match status" value="1"/>
</dbReference>
<comment type="catalytic activity">
    <reaction evidence="4 5">
        <text>L-glutaminyl-[peptide chain release factor] + S-adenosyl-L-methionine = N(5)-methyl-L-glutaminyl-[peptide chain release factor] + S-adenosyl-L-homocysteine + H(+)</text>
        <dbReference type="Rhea" id="RHEA:42896"/>
        <dbReference type="Rhea" id="RHEA-COMP:10271"/>
        <dbReference type="Rhea" id="RHEA-COMP:10272"/>
        <dbReference type="ChEBI" id="CHEBI:15378"/>
        <dbReference type="ChEBI" id="CHEBI:30011"/>
        <dbReference type="ChEBI" id="CHEBI:57856"/>
        <dbReference type="ChEBI" id="CHEBI:59789"/>
        <dbReference type="ChEBI" id="CHEBI:61891"/>
        <dbReference type="EC" id="2.1.1.297"/>
    </reaction>
</comment>
<reference evidence="8 9" key="1">
    <citation type="submission" date="2020-04" db="EMBL/GenBank/DDBJ databases">
        <authorList>
            <consortium name="Desulfovibrio sp. FSS-1 genome sequencing consortium"/>
            <person name="Shimoshige H."/>
            <person name="Kobayashi H."/>
            <person name="Maekawa T."/>
        </authorList>
    </citation>
    <scope>NUCLEOTIDE SEQUENCE [LARGE SCALE GENOMIC DNA]</scope>
    <source>
        <strain evidence="8 9">SIID29052-01</strain>
    </source>
</reference>
<dbReference type="InterPro" id="IPR002052">
    <property type="entry name" value="DNA_methylase_N6_adenine_CS"/>
</dbReference>
<dbReference type="Gene3D" id="1.10.8.10">
    <property type="entry name" value="DNA helicase RuvA subunit, C-terminal domain"/>
    <property type="match status" value="1"/>
</dbReference>
<dbReference type="Pfam" id="PF05175">
    <property type="entry name" value="MTS"/>
    <property type="match status" value="1"/>
</dbReference>
<feature type="binding site" evidence="5">
    <location>
        <position position="192"/>
    </location>
    <ligand>
        <name>S-adenosyl-L-methionine</name>
        <dbReference type="ChEBI" id="CHEBI:59789"/>
    </ligand>
</feature>
<dbReference type="SUPFAM" id="SSF53335">
    <property type="entry name" value="S-adenosyl-L-methionine-dependent methyltransferases"/>
    <property type="match status" value="1"/>
</dbReference>
<evidence type="ECO:0000256" key="3">
    <source>
        <dbReference type="ARBA" id="ARBA00022691"/>
    </source>
</evidence>
<feature type="binding site" evidence="5">
    <location>
        <begin position="124"/>
        <end position="128"/>
    </location>
    <ligand>
        <name>S-adenosyl-L-methionine</name>
        <dbReference type="ChEBI" id="CHEBI:59789"/>
    </ligand>
</feature>
<keyword evidence="9" id="KW-1185">Reference proteome</keyword>
<evidence type="ECO:0000259" key="6">
    <source>
        <dbReference type="Pfam" id="PF05175"/>
    </source>
</evidence>
<dbReference type="EMBL" id="BLTE01000014">
    <property type="protein sequence ID" value="GFK95037.1"/>
    <property type="molecule type" value="Genomic_DNA"/>
</dbReference>
<dbReference type="NCBIfam" id="TIGR03534">
    <property type="entry name" value="RF_mod_PrmC"/>
    <property type="match status" value="1"/>
</dbReference>
<name>A0A6V8LZG4_9BACT</name>
<keyword evidence="2 5" id="KW-0808">Transferase</keyword>
<dbReference type="InterPro" id="IPR007848">
    <property type="entry name" value="Small_mtfrase_dom"/>
</dbReference>
<dbReference type="GO" id="GO:0003676">
    <property type="term" value="F:nucleic acid binding"/>
    <property type="evidence" value="ECO:0007669"/>
    <property type="project" value="InterPro"/>
</dbReference>
<keyword evidence="1 5" id="KW-0489">Methyltransferase</keyword>
<feature type="domain" description="Release factor glutamine methyltransferase N-terminal" evidence="7">
    <location>
        <begin position="9"/>
        <end position="79"/>
    </location>
</feature>
<dbReference type="InterPro" id="IPR029063">
    <property type="entry name" value="SAM-dependent_MTases_sf"/>
</dbReference>
<dbReference type="InterPro" id="IPR004556">
    <property type="entry name" value="HemK-like"/>
</dbReference>
<evidence type="ECO:0000256" key="5">
    <source>
        <dbReference type="HAMAP-Rule" id="MF_02126"/>
    </source>
</evidence>
<accession>A0A6V8LZG4</accession>
<dbReference type="Gene3D" id="3.40.50.150">
    <property type="entry name" value="Vaccinia Virus protein VP39"/>
    <property type="match status" value="1"/>
</dbReference>
<proteinExistence type="inferred from homology"/>
<dbReference type="InterPro" id="IPR040758">
    <property type="entry name" value="PrmC_N"/>
</dbReference>
<evidence type="ECO:0000256" key="1">
    <source>
        <dbReference type="ARBA" id="ARBA00022603"/>
    </source>
</evidence>
<feature type="binding site" evidence="5">
    <location>
        <begin position="192"/>
        <end position="195"/>
    </location>
    <ligand>
        <name>substrate</name>
    </ligand>
</feature>
<feature type="binding site" evidence="5">
    <location>
        <position position="147"/>
    </location>
    <ligand>
        <name>S-adenosyl-L-methionine</name>
        <dbReference type="ChEBI" id="CHEBI:59789"/>
    </ligand>
</feature>
<organism evidence="8 9">
    <name type="scientific">Fundidesulfovibrio magnetotacticus</name>
    <dbReference type="NCBI Taxonomy" id="2730080"/>
    <lineage>
        <taxon>Bacteria</taxon>
        <taxon>Pseudomonadati</taxon>
        <taxon>Thermodesulfobacteriota</taxon>
        <taxon>Desulfovibrionia</taxon>
        <taxon>Desulfovibrionales</taxon>
        <taxon>Desulfovibrionaceae</taxon>
        <taxon>Fundidesulfovibrio</taxon>
    </lineage>
</organism>
<evidence type="ECO:0000313" key="9">
    <source>
        <dbReference type="Proteomes" id="UP000494245"/>
    </source>
</evidence>
<feature type="binding site" evidence="5">
    <location>
        <position position="176"/>
    </location>
    <ligand>
        <name>S-adenosyl-L-methionine</name>
        <dbReference type="ChEBI" id="CHEBI:59789"/>
    </ligand>
</feature>
<feature type="domain" description="Methyltransferase small" evidence="6">
    <location>
        <begin position="112"/>
        <end position="200"/>
    </location>
</feature>
<comment type="similarity">
    <text evidence="5">Belongs to the protein N5-glutamine methyltransferase family. PrmC subfamily.</text>
</comment>
<dbReference type="RefSeq" id="WP_173085709.1">
    <property type="nucleotide sequence ID" value="NZ_BLTE01000014.1"/>
</dbReference>
<evidence type="ECO:0000256" key="2">
    <source>
        <dbReference type="ARBA" id="ARBA00022679"/>
    </source>
</evidence>
<dbReference type="HAMAP" id="MF_02126">
    <property type="entry name" value="RF_methyltr_PrmC"/>
    <property type="match status" value="1"/>
</dbReference>
<dbReference type="NCBIfam" id="TIGR00536">
    <property type="entry name" value="hemK_fam"/>
    <property type="match status" value="1"/>
</dbReference>
<dbReference type="PANTHER" id="PTHR18895">
    <property type="entry name" value="HEMK METHYLTRANSFERASE"/>
    <property type="match status" value="1"/>
</dbReference>
<dbReference type="GO" id="GO:0032259">
    <property type="term" value="P:methylation"/>
    <property type="evidence" value="ECO:0007669"/>
    <property type="project" value="UniProtKB-KW"/>
</dbReference>
<protein>
    <recommendedName>
        <fullName evidence="5">Release factor glutamine methyltransferase</fullName>
        <shortName evidence="5">RF MTase</shortName>
        <ecNumber evidence="5">2.1.1.297</ecNumber>
    </recommendedName>
    <alternativeName>
        <fullName evidence="5">N5-glutamine methyltransferase PrmC</fullName>
    </alternativeName>
    <alternativeName>
        <fullName evidence="5">Protein-(glutamine-N5) MTase PrmC</fullName>
    </alternativeName>
    <alternativeName>
        <fullName evidence="5">Protein-glutamine N-methyltransferase PrmC</fullName>
    </alternativeName>
</protein>
<comment type="caution">
    <text evidence="8">The sequence shown here is derived from an EMBL/GenBank/DDBJ whole genome shotgun (WGS) entry which is preliminary data.</text>
</comment>
<comment type="function">
    <text evidence="5">Methylates the class 1 translation termination release factors RF1/PrfA and RF2/PrfB on the glutamine residue of the universally conserved GGQ motif.</text>
</comment>
<dbReference type="EC" id="2.1.1.297" evidence="5"/>
<dbReference type="AlphaFoldDB" id="A0A6V8LZG4"/>
<evidence type="ECO:0000256" key="4">
    <source>
        <dbReference type="ARBA" id="ARBA00048391"/>
    </source>
</evidence>
<dbReference type="InterPro" id="IPR050320">
    <property type="entry name" value="N5-glutamine_MTase"/>
</dbReference>
<dbReference type="Proteomes" id="UP000494245">
    <property type="component" value="Unassembled WGS sequence"/>
</dbReference>
<keyword evidence="3 5" id="KW-0949">S-adenosyl-L-methionine</keyword>
<evidence type="ECO:0000259" key="7">
    <source>
        <dbReference type="Pfam" id="PF17827"/>
    </source>
</evidence>
<reference evidence="8 9" key="2">
    <citation type="submission" date="2020-05" db="EMBL/GenBank/DDBJ databases">
        <title>Draft genome sequence of Desulfovibrio sp. strainFSS-1.</title>
        <authorList>
            <person name="Shimoshige H."/>
            <person name="Kobayashi H."/>
            <person name="Maekawa T."/>
        </authorList>
    </citation>
    <scope>NUCLEOTIDE SEQUENCE [LARGE SCALE GENOMIC DNA]</scope>
    <source>
        <strain evidence="8 9">SIID29052-01</strain>
    </source>
</reference>
<evidence type="ECO:0000313" key="8">
    <source>
        <dbReference type="EMBL" id="GFK95037.1"/>
    </source>
</evidence>
<sequence length="289" mass="31072">MSRQPTIREILQKTEAYFSEKAVDSPRLSAQLVLAKGLGIDRMALILDLDRPLSHPELDALRPLVARRGRGEPTAYILGEREFYSLTFQVGPGVLVPRPETELIVETALGLFPKDAPLHAADLGCGSGCLAVCLAFHLPLARVTALDSSPEALAVARANALRHGVEDRTEFVEADFSGLPEAPGGYQLVVSNPPYVSREEYAELSPEVARFEPRQALTPGPTGLEAYPAVLAAARDRLAAGGALLAEIGWKQGQAVKDLFEAPEHGFTQVRVLKDLAGLDRAVLGRKPG</sequence>
<dbReference type="PROSITE" id="PS00092">
    <property type="entry name" value="N6_MTASE"/>
    <property type="match status" value="1"/>
</dbReference>
<dbReference type="GO" id="GO:0102559">
    <property type="term" value="F:peptide chain release factor N(5)-glutamine methyltransferase activity"/>
    <property type="evidence" value="ECO:0007669"/>
    <property type="project" value="UniProtKB-EC"/>
</dbReference>
<gene>
    <name evidence="5 8" type="primary">prmC</name>
    <name evidence="8" type="ORF">NNJEOMEG_02890</name>
</gene>
<dbReference type="Pfam" id="PF17827">
    <property type="entry name" value="PrmC_N"/>
    <property type="match status" value="1"/>
</dbReference>
<dbReference type="PANTHER" id="PTHR18895:SF74">
    <property type="entry name" value="MTRF1L RELEASE FACTOR GLUTAMINE METHYLTRANSFERASE"/>
    <property type="match status" value="1"/>
</dbReference>